<dbReference type="InterPro" id="IPR043917">
    <property type="entry name" value="DUF5753"/>
</dbReference>
<dbReference type="CDD" id="cd00093">
    <property type="entry name" value="HTH_XRE"/>
    <property type="match status" value="1"/>
</dbReference>
<dbReference type="InterPro" id="IPR001387">
    <property type="entry name" value="Cro/C1-type_HTH"/>
</dbReference>
<dbReference type="Pfam" id="PF19054">
    <property type="entry name" value="DUF5753"/>
    <property type="match status" value="1"/>
</dbReference>
<dbReference type="Gene3D" id="1.10.260.40">
    <property type="entry name" value="lambda repressor-like DNA-binding domains"/>
    <property type="match status" value="1"/>
</dbReference>
<accession>A0ABT0NSK8</accession>
<dbReference type="InterPro" id="IPR010982">
    <property type="entry name" value="Lambda_DNA-bd_dom_sf"/>
</dbReference>
<dbReference type="RefSeq" id="WP_249459038.1">
    <property type="nucleotide sequence ID" value="NZ_JAMCCK010000015.1"/>
</dbReference>
<dbReference type="SUPFAM" id="SSF47413">
    <property type="entry name" value="lambda repressor-like DNA-binding domains"/>
    <property type="match status" value="1"/>
</dbReference>
<gene>
    <name evidence="2" type="ORF">M4438_11735</name>
</gene>
<organism evidence="2 3">
    <name type="scientific">Streptomyces lavenduligriseus</name>
    <dbReference type="NCBI Taxonomy" id="67315"/>
    <lineage>
        <taxon>Bacteria</taxon>
        <taxon>Bacillati</taxon>
        <taxon>Actinomycetota</taxon>
        <taxon>Actinomycetes</taxon>
        <taxon>Kitasatosporales</taxon>
        <taxon>Streptomycetaceae</taxon>
        <taxon>Streptomyces</taxon>
    </lineage>
</organism>
<comment type="caution">
    <text evidence="2">The sequence shown here is derived from an EMBL/GenBank/DDBJ whole genome shotgun (WGS) entry which is preliminary data.</text>
</comment>
<sequence length="273" mass="30433">MNRKELNPDASPQAAYGARLRSLREARGWTQEDLATLTEYSSVHISAVETGRKPPTLRFSRSADRAFGLTGSADSFEREYRQIRHGNLLEGFPEFVKCEGRAAEIRLYEIGIIPGLLQTPEYARVLADSAVRRGTITPEQAEERVSLLAERQAALEHPRLPMMLVVMDESCIRRQVGGPKIMRAQLDRLMQFAELPNTVLQVAPFDMGERRPFNLPVTLLTMPDLSVLAYAESQMRGHLERETAAVLPLLAGYHQLQADALPQAASVAVIKEA</sequence>
<feature type="domain" description="HTH cro/C1-type" evidence="1">
    <location>
        <begin position="20"/>
        <end position="76"/>
    </location>
</feature>
<evidence type="ECO:0000259" key="1">
    <source>
        <dbReference type="PROSITE" id="PS50943"/>
    </source>
</evidence>
<evidence type="ECO:0000313" key="2">
    <source>
        <dbReference type="EMBL" id="MCL3994186.1"/>
    </source>
</evidence>
<protein>
    <submittedName>
        <fullName evidence="2">Helix-turn-helix domain-containing protein</fullName>
    </submittedName>
</protein>
<dbReference type="Proteomes" id="UP001202052">
    <property type="component" value="Unassembled WGS sequence"/>
</dbReference>
<dbReference type="SMART" id="SM00530">
    <property type="entry name" value="HTH_XRE"/>
    <property type="match status" value="1"/>
</dbReference>
<name>A0ABT0NSK8_9ACTN</name>
<reference evidence="2 3" key="1">
    <citation type="submission" date="2022-05" db="EMBL/GenBank/DDBJ databases">
        <title>Genome Resource of Streptomyces lavenduligriseus GA1-1, a Strain with Broad-Spectrum Antifungal Activity against Phytopathogenic Fungi.</title>
        <authorList>
            <person name="Qi D."/>
        </authorList>
    </citation>
    <scope>NUCLEOTIDE SEQUENCE [LARGE SCALE GENOMIC DNA]</scope>
    <source>
        <strain evidence="2 3">GA1-1</strain>
    </source>
</reference>
<evidence type="ECO:0000313" key="3">
    <source>
        <dbReference type="Proteomes" id="UP001202052"/>
    </source>
</evidence>
<proteinExistence type="predicted"/>
<dbReference type="EMBL" id="JAMCCK010000015">
    <property type="protein sequence ID" value="MCL3994186.1"/>
    <property type="molecule type" value="Genomic_DNA"/>
</dbReference>
<keyword evidence="3" id="KW-1185">Reference proteome</keyword>
<dbReference type="Pfam" id="PF13560">
    <property type="entry name" value="HTH_31"/>
    <property type="match status" value="1"/>
</dbReference>
<dbReference type="PROSITE" id="PS50943">
    <property type="entry name" value="HTH_CROC1"/>
    <property type="match status" value="1"/>
</dbReference>